<dbReference type="EC" id="2.7.13.3" evidence="3"/>
<dbReference type="PANTHER" id="PTHR45453">
    <property type="entry name" value="PHOSPHATE REGULON SENSOR PROTEIN PHOR"/>
    <property type="match status" value="1"/>
</dbReference>
<evidence type="ECO:0000313" key="17">
    <source>
        <dbReference type="Proteomes" id="UP000824106"/>
    </source>
</evidence>
<dbReference type="Gene3D" id="1.10.287.130">
    <property type="match status" value="1"/>
</dbReference>
<reference evidence="16" key="2">
    <citation type="submission" date="2021-04" db="EMBL/GenBank/DDBJ databases">
        <authorList>
            <person name="Gilroy R."/>
        </authorList>
    </citation>
    <scope>NUCLEOTIDE SEQUENCE</scope>
    <source>
        <strain evidence="16">CHK169-4300</strain>
    </source>
</reference>
<dbReference type="InterPro" id="IPR003661">
    <property type="entry name" value="HisK_dim/P_dom"/>
</dbReference>
<dbReference type="NCBIfam" id="NF046044">
    <property type="entry name" value="PnpS"/>
    <property type="match status" value="1"/>
</dbReference>
<dbReference type="GO" id="GO:0000155">
    <property type="term" value="F:phosphorelay sensor kinase activity"/>
    <property type="evidence" value="ECO:0007669"/>
    <property type="project" value="InterPro"/>
</dbReference>
<dbReference type="CDD" id="cd06225">
    <property type="entry name" value="HAMP"/>
    <property type="match status" value="1"/>
</dbReference>
<dbReference type="FunFam" id="3.30.565.10:FF:000023">
    <property type="entry name" value="PAS domain-containing sensor histidine kinase"/>
    <property type="match status" value="1"/>
</dbReference>
<keyword evidence="4" id="KW-1003">Cell membrane</keyword>
<evidence type="ECO:0000256" key="3">
    <source>
        <dbReference type="ARBA" id="ARBA00012438"/>
    </source>
</evidence>
<dbReference type="Pfam" id="PF00512">
    <property type="entry name" value="HisKA"/>
    <property type="match status" value="1"/>
</dbReference>
<keyword evidence="12" id="KW-0175">Coiled coil</keyword>
<evidence type="ECO:0000256" key="2">
    <source>
        <dbReference type="ARBA" id="ARBA00004236"/>
    </source>
</evidence>
<dbReference type="InterPro" id="IPR003660">
    <property type="entry name" value="HAMP_dom"/>
</dbReference>
<dbReference type="PRINTS" id="PR00344">
    <property type="entry name" value="BCTRLSENSOR"/>
</dbReference>
<dbReference type="EMBL" id="DXAZ01000058">
    <property type="protein sequence ID" value="HIZ70964.1"/>
    <property type="molecule type" value="Genomic_DNA"/>
</dbReference>
<keyword evidence="11 13" id="KW-0472">Membrane</keyword>
<dbReference type="GO" id="GO:0005524">
    <property type="term" value="F:ATP binding"/>
    <property type="evidence" value="ECO:0007669"/>
    <property type="project" value="UniProtKB-KW"/>
</dbReference>
<dbReference type="Gene3D" id="6.10.340.10">
    <property type="match status" value="1"/>
</dbReference>
<evidence type="ECO:0000259" key="14">
    <source>
        <dbReference type="PROSITE" id="PS50109"/>
    </source>
</evidence>
<dbReference type="Gene3D" id="3.30.450.20">
    <property type="entry name" value="PAS domain"/>
    <property type="match status" value="1"/>
</dbReference>
<dbReference type="SUPFAM" id="SSF55785">
    <property type="entry name" value="PYP-like sensor domain (PAS domain)"/>
    <property type="match status" value="1"/>
</dbReference>
<keyword evidence="5" id="KW-0597">Phosphoprotein</keyword>
<name>A0A9D2G0V0_9LACT</name>
<feature type="domain" description="HAMP" evidence="15">
    <location>
        <begin position="196"/>
        <end position="248"/>
    </location>
</feature>
<dbReference type="GO" id="GO:0016036">
    <property type="term" value="P:cellular response to phosphate starvation"/>
    <property type="evidence" value="ECO:0007669"/>
    <property type="project" value="TreeGrafter"/>
</dbReference>
<evidence type="ECO:0000256" key="9">
    <source>
        <dbReference type="ARBA" id="ARBA00022840"/>
    </source>
</evidence>
<keyword evidence="9" id="KW-0067">ATP-binding</keyword>
<dbReference type="CDD" id="cd00075">
    <property type="entry name" value="HATPase"/>
    <property type="match status" value="1"/>
</dbReference>
<dbReference type="Pfam" id="PF02518">
    <property type="entry name" value="HATPase_c"/>
    <property type="match status" value="1"/>
</dbReference>
<dbReference type="SUPFAM" id="SSF55874">
    <property type="entry name" value="ATPase domain of HSP90 chaperone/DNA topoisomerase II/histidine kinase"/>
    <property type="match status" value="1"/>
</dbReference>
<evidence type="ECO:0000256" key="12">
    <source>
        <dbReference type="SAM" id="Coils"/>
    </source>
</evidence>
<keyword evidence="6" id="KW-0808">Transferase</keyword>
<keyword evidence="8 16" id="KW-0418">Kinase</keyword>
<organism evidence="16 17">
    <name type="scientific">Candidatus Atopostipes pullistercoris</name>
    <dbReference type="NCBI Taxonomy" id="2838467"/>
    <lineage>
        <taxon>Bacteria</taxon>
        <taxon>Bacillati</taxon>
        <taxon>Bacillota</taxon>
        <taxon>Bacilli</taxon>
        <taxon>Lactobacillales</taxon>
        <taxon>Carnobacteriaceae</taxon>
        <taxon>Atopostipes</taxon>
    </lineage>
</organism>
<evidence type="ECO:0000256" key="13">
    <source>
        <dbReference type="SAM" id="Phobius"/>
    </source>
</evidence>
<comment type="subcellular location">
    <subcellularLocation>
        <location evidence="2">Cell membrane</location>
    </subcellularLocation>
</comment>
<dbReference type="InterPro" id="IPR036890">
    <property type="entry name" value="HATPase_C_sf"/>
</dbReference>
<dbReference type="SUPFAM" id="SSF47384">
    <property type="entry name" value="Homodimeric domain of signal transducing histidine kinase"/>
    <property type="match status" value="1"/>
</dbReference>
<feature type="coiled-coil region" evidence="12">
    <location>
        <begin position="226"/>
        <end position="263"/>
    </location>
</feature>
<dbReference type="AlphaFoldDB" id="A0A9D2G0V0"/>
<evidence type="ECO:0000313" key="16">
    <source>
        <dbReference type="EMBL" id="HIZ70964.1"/>
    </source>
</evidence>
<feature type="domain" description="Histidine kinase" evidence="14">
    <location>
        <begin position="377"/>
        <end position="594"/>
    </location>
</feature>
<gene>
    <name evidence="16" type="ORF">H9808_04285</name>
</gene>
<evidence type="ECO:0000256" key="8">
    <source>
        <dbReference type="ARBA" id="ARBA00022777"/>
    </source>
</evidence>
<dbReference type="SUPFAM" id="SSF158472">
    <property type="entry name" value="HAMP domain-like"/>
    <property type="match status" value="1"/>
</dbReference>
<proteinExistence type="predicted"/>
<dbReference type="FunFam" id="1.10.287.130:FF:000008">
    <property type="entry name" value="Two-component sensor histidine kinase"/>
    <property type="match status" value="1"/>
</dbReference>
<dbReference type="GO" id="GO:0004721">
    <property type="term" value="F:phosphoprotein phosphatase activity"/>
    <property type="evidence" value="ECO:0007669"/>
    <property type="project" value="TreeGrafter"/>
</dbReference>
<comment type="caution">
    <text evidence="16">The sequence shown here is derived from an EMBL/GenBank/DDBJ whole genome shotgun (WGS) entry which is preliminary data.</text>
</comment>
<evidence type="ECO:0000259" key="15">
    <source>
        <dbReference type="PROSITE" id="PS50885"/>
    </source>
</evidence>
<evidence type="ECO:0000256" key="7">
    <source>
        <dbReference type="ARBA" id="ARBA00022741"/>
    </source>
</evidence>
<dbReference type="InterPro" id="IPR035965">
    <property type="entry name" value="PAS-like_dom_sf"/>
</dbReference>
<dbReference type="Gene3D" id="3.30.565.10">
    <property type="entry name" value="Histidine kinase-like ATPase, C-terminal domain"/>
    <property type="match status" value="1"/>
</dbReference>
<comment type="catalytic activity">
    <reaction evidence="1">
        <text>ATP + protein L-histidine = ADP + protein N-phospho-L-histidine.</text>
        <dbReference type="EC" id="2.7.13.3"/>
    </reaction>
</comment>
<dbReference type="GO" id="GO:0005886">
    <property type="term" value="C:plasma membrane"/>
    <property type="evidence" value="ECO:0007669"/>
    <property type="project" value="UniProtKB-SubCell"/>
</dbReference>
<dbReference type="CDD" id="cd00082">
    <property type="entry name" value="HisKA"/>
    <property type="match status" value="1"/>
</dbReference>
<dbReference type="InterPro" id="IPR050351">
    <property type="entry name" value="BphY/WalK/GraS-like"/>
</dbReference>
<dbReference type="SMART" id="SM00304">
    <property type="entry name" value="HAMP"/>
    <property type="match status" value="1"/>
</dbReference>
<accession>A0A9D2G0V0</accession>
<feature type="transmembrane region" description="Helical" evidence="13">
    <location>
        <begin position="168"/>
        <end position="191"/>
    </location>
</feature>
<dbReference type="SMART" id="SM00388">
    <property type="entry name" value="HisKA"/>
    <property type="match status" value="1"/>
</dbReference>
<dbReference type="InterPro" id="IPR005467">
    <property type="entry name" value="His_kinase_dom"/>
</dbReference>
<protein>
    <recommendedName>
        <fullName evidence="3">histidine kinase</fullName>
        <ecNumber evidence="3">2.7.13.3</ecNumber>
    </recommendedName>
</protein>
<dbReference type="PANTHER" id="PTHR45453:SF1">
    <property type="entry name" value="PHOSPHATE REGULON SENSOR PROTEIN PHOR"/>
    <property type="match status" value="1"/>
</dbReference>
<evidence type="ECO:0000256" key="1">
    <source>
        <dbReference type="ARBA" id="ARBA00000085"/>
    </source>
</evidence>
<dbReference type="InterPro" id="IPR003594">
    <property type="entry name" value="HATPase_dom"/>
</dbReference>
<feature type="transmembrane region" description="Helical" evidence="13">
    <location>
        <begin position="9"/>
        <end position="27"/>
    </location>
</feature>
<evidence type="ECO:0000256" key="4">
    <source>
        <dbReference type="ARBA" id="ARBA00022475"/>
    </source>
</evidence>
<dbReference type="SMART" id="SM00387">
    <property type="entry name" value="HATPase_c"/>
    <property type="match status" value="1"/>
</dbReference>
<dbReference type="InterPro" id="IPR036097">
    <property type="entry name" value="HisK_dim/P_sf"/>
</dbReference>
<dbReference type="InterPro" id="IPR004358">
    <property type="entry name" value="Sig_transdc_His_kin-like_C"/>
</dbReference>
<dbReference type="PROSITE" id="PS50109">
    <property type="entry name" value="HIS_KIN"/>
    <property type="match status" value="1"/>
</dbReference>
<keyword evidence="7" id="KW-0547">Nucleotide-binding</keyword>
<sequence length="601" mass="69052">MNDIKKKLYILYFITVATFMLTFYFVLSNIVESRIEEQETKRLDHDMISLTTYMNDQIQNNGIDKSDTEEAIRILEAIVPIVNERVTFLDSTGKVLYDSSQDPEKVGELFNIFELQKLLDGEMLQITDYKTQSSKQPLYFVAQAVYNEANQPLGILRISSEIPDLADIIRLVFVVWFIGMVFLATVLFLLLRKWTTQISTPVNEMQEVLSRLSATDYEVRYAGQSYKEINDLGKSINELAENLEQQELELKTSEKRMERLINHLIVGVMLLDENRIVRIVNPVMNELLNVNLYGEKTLLYTDYIKSAELIDLIENSYATKKTLNAEITIYFPDEKILDANVVPIPGKEEGEKNYIVLLYDITEIRRLENIRTDFTANVSHELRTPITALKGFSETLLDGAMYDEEVLVEFLEIMSKEATRLDSMVQDILQLSKLEQRKLSISTEQVNLREVAEEVLSVLQQRIDQKKMTCRIEEDSPVTVTANRDQLKQILMNLVANAIIYTPAEGMVIIHLSQSDNEARIQVIDNGIGISEKDQARIFERFYRVDKARSRNSGGTGLGLSIVKWLVDNMNGRLELFSEENLGTTFEVYLPLETMTDDKKN</sequence>
<dbReference type="PROSITE" id="PS50885">
    <property type="entry name" value="HAMP"/>
    <property type="match status" value="1"/>
</dbReference>
<dbReference type="Pfam" id="PF00672">
    <property type="entry name" value="HAMP"/>
    <property type="match status" value="1"/>
</dbReference>
<reference evidence="16" key="1">
    <citation type="journal article" date="2021" name="PeerJ">
        <title>Extensive microbial diversity within the chicken gut microbiome revealed by metagenomics and culture.</title>
        <authorList>
            <person name="Gilroy R."/>
            <person name="Ravi A."/>
            <person name="Getino M."/>
            <person name="Pursley I."/>
            <person name="Horton D.L."/>
            <person name="Alikhan N.F."/>
            <person name="Baker D."/>
            <person name="Gharbi K."/>
            <person name="Hall N."/>
            <person name="Watson M."/>
            <person name="Adriaenssens E.M."/>
            <person name="Foster-Nyarko E."/>
            <person name="Jarju S."/>
            <person name="Secka A."/>
            <person name="Antonio M."/>
            <person name="Oren A."/>
            <person name="Chaudhuri R.R."/>
            <person name="La Ragione R."/>
            <person name="Hildebrand F."/>
            <person name="Pallen M.J."/>
        </authorList>
    </citation>
    <scope>NUCLEOTIDE SEQUENCE</scope>
    <source>
        <strain evidence="16">CHK169-4300</strain>
    </source>
</reference>
<dbReference type="Proteomes" id="UP000824106">
    <property type="component" value="Unassembled WGS sequence"/>
</dbReference>
<evidence type="ECO:0000256" key="10">
    <source>
        <dbReference type="ARBA" id="ARBA00023012"/>
    </source>
</evidence>
<keyword evidence="13" id="KW-0812">Transmembrane</keyword>
<evidence type="ECO:0000256" key="11">
    <source>
        <dbReference type="ARBA" id="ARBA00023136"/>
    </source>
</evidence>
<keyword evidence="10" id="KW-0902">Two-component regulatory system</keyword>
<evidence type="ECO:0000256" key="5">
    <source>
        <dbReference type="ARBA" id="ARBA00022553"/>
    </source>
</evidence>
<keyword evidence="13" id="KW-1133">Transmembrane helix</keyword>
<evidence type="ECO:0000256" key="6">
    <source>
        <dbReference type="ARBA" id="ARBA00022679"/>
    </source>
</evidence>